<dbReference type="Proteomes" id="UP000050790">
    <property type="component" value="Unassembled WGS sequence"/>
</dbReference>
<dbReference type="GO" id="GO:0007017">
    <property type="term" value="P:microtubule-based process"/>
    <property type="evidence" value="ECO:0007669"/>
    <property type="project" value="InterPro"/>
</dbReference>
<dbReference type="WBParaSite" id="SMRG1_36810.1">
    <property type="protein sequence ID" value="SMRG1_36810.1"/>
    <property type="gene ID" value="SMRG1_36810"/>
</dbReference>
<dbReference type="InterPro" id="IPR011992">
    <property type="entry name" value="EF-hand-dom_pair"/>
</dbReference>
<dbReference type="AlphaFoldDB" id="A0AA84ZL67"/>
<dbReference type="GO" id="GO:0030286">
    <property type="term" value="C:dynein complex"/>
    <property type="evidence" value="ECO:0007669"/>
    <property type="project" value="InterPro"/>
</dbReference>
<dbReference type="Pfam" id="PF01221">
    <property type="entry name" value="Dynein_light"/>
    <property type="match status" value="1"/>
</dbReference>
<dbReference type="SUPFAM" id="SSF54648">
    <property type="entry name" value="DLC"/>
    <property type="match status" value="1"/>
</dbReference>
<protein>
    <recommendedName>
        <fullName evidence="3">EF-hand domain-containing protein</fullName>
    </recommendedName>
</protein>
<organism evidence="1 2">
    <name type="scientific">Schistosoma margrebowiei</name>
    <dbReference type="NCBI Taxonomy" id="48269"/>
    <lineage>
        <taxon>Eukaryota</taxon>
        <taxon>Metazoa</taxon>
        <taxon>Spiralia</taxon>
        <taxon>Lophotrochozoa</taxon>
        <taxon>Platyhelminthes</taxon>
        <taxon>Trematoda</taxon>
        <taxon>Digenea</taxon>
        <taxon>Strigeidida</taxon>
        <taxon>Schistosomatoidea</taxon>
        <taxon>Schistosomatidae</taxon>
        <taxon>Schistosoma</taxon>
    </lineage>
</organism>
<dbReference type="SMART" id="SM01375">
    <property type="entry name" value="Dynein_light"/>
    <property type="match status" value="1"/>
</dbReference>
<proteinExistence type="predicted"/>
<accession>A0AA84ZL67</accession>
<name>A0AA84ZL67_9TREM</name>
<dbReference type="SUPFAM" id="SSF47473">
    <property type="entry name" value="EF-hand"/>
    <property type="match status" value="1"/>
</dbReference>
<evidence type="ECO:0008006" key="3">
    <source>
        <dbReference type="Google" id="ProtNLM"/>
    </source>
</evidence>
<evidence type="ECO:0000313" key="2">
    <source>
        <dbReference type="WBParaSite" id="SMRG1_36810.1"/>
    </source>
</evidence>
<dbReference type="Gene3D" id="3.30.740.10">
    <property type="entry name" value="Protein Inhibitor Of Neuronal Nitric Oxide Synthase"/>
    <property type="match status" value="1"/>
</dbReference>
<dbReference type="CDD" id="cd21454">
    <property type="entry name" value="DLC-like_TAL"/>
    <property type="match status" value="1"/>
</dbReference>
<reference evidence="2" key="1">
    <citation type="submission" date="2023-11" db="UniProtKB">
        <authorList>
            <consortium name="WormBaseParasite"/>
        </authorList>
    </citation>
    <scope>IDENTIFICATION</scope>
</reference>
<dbReference type="InterPro" id="IPR037177">
    <property type="entry name" value="DLC_sf"/>
</dbReference>
<dbReference type="Gene3D" id="1.10.238.10">
    <property type="entry name" value="EF-hand"/>
    <property type="match status" value="1"/>
</dbReference>
<evidence type="ECO:0000313" key="1">
    <source>
        <dbReference type="Proteomes" id="UP000050790"/>
    </source>
</evidence>
<sequence length="186" mass="22231">MEKFIEIFMKLDSNNNNNNNGGFIEKNELIQYCEKEDMDMRMVNEWLKPFNFNSLGKISFREFCVVFGLQYEEMIMEKKDRENMADGLSPKLDSDITIFSTSMSLQKQVDITNVFKEMLNKKYTDEKSIIVIVNDIKKYLDEKYGKLWQVFIIDGSFWSNYSHEPFLAIEFMYDKFRCVIWRSPVD</sequence>
<dbReference type="InterPro" id="IPR001372">
    <property type="entry name" value="Dynein_light_chain_typ-1/2"/>
</dbReference>